<dbReference type="EnsemblPlants" id="LPERR11G17770.1">
    <property type="protein sequence ID" value="LPERR11G17770.1"/>
    <property type="gene ID" value="LPERR11G17770"/>
</dbReference>
<keyword evidence="3" id="KW-1185">Reference proteome</keyword>
<dbReference type="AlphaFoldDB" id="A0A0D9XUR6"/>
<evidence type="ECO:0000256" key="1">
    <source>
        <dbReference type="SAM" id="MobiDB-lite"/>
    </source>
</evidence>
<reference evidence="3" key="2">
    <citation type="submission" date="2013-12" db="EMBL/GenBank/DDBJ databases">
        <authorList>
            <person name="Yu Y."/>
            <person name="Lee S."/>
            <person name="de Baynast K."/>
            <person name="Wissotski M."/>
            <person name="Liu L."/>
            <person name="Talag J."/>
            <person name="Goicoechea J."/>
            <person name="Angelova A."/>
            <person name="Jetty R."/>
            <person name="Kudrna D."/>
            <person name="Golser W."/>
            <person name="Rivera L."/>
            <person name="Zhang J."/>
            <person name="Wing R."/>
        </authorList>
    </citation>
    <scope>NUCLEOTIDE SEQUENCE</scope>
</reference>
<accession>A0A0D9XUR6</accession>
<name>A0A0D9XUR6_9ORYZ</name>
<reference evidence="2" key="3">
    <citation type="submission" date="2015-04" db="UniProtKB">
        <authorList>
            <consortium name="EnsemblPlants"/>
        </authorList>
    </citation>
    <scope>IDENTIFICATION</scope>
</reference>
<organism evidence="2 3">
    <name type="scientific">Leersia perrieri</name>
    <dbReference type="NCBI Taxonomy" id="77586"/>
    <lineage>
        <taxon>Eukaryota</taxon>
        <taxon>Viridiplantae</taxon>
        <taxon>Streptophyta</taxon>
        <taxon>Embryophyta</taxon>
        <taxon>Tracheophyta</taxon>
        <taxon>Spermatophyta</taxon>
        <taxon>Magnoliopsida</taxon>
        <taxon>Liliopsida</taxon>
        <taxon>Poales</taxon>
        <taxon>Poaceae</taxon>
        <taxon>BOP clade</taxon>
        <taxon>Oryzoideae</taxon>
        <taxon>Oryzeae</taxon>
        <taxon>Oryzinae</taxon>
        <taxon>Leersia</taxon>
    </lineage>
</organism>
<dbReference type="HOGENOM" id="CLU_2323807_0_0_1"/>
<dbReference type="Proteomes" id="UP000032180">
    <property type="component" value="Chromosome 11"/>
</dbReference>
<dbReference type="Gramene" id="LPERR11G17770.1">
    <property type="protein sequence ID" value="LPERR11G17770.1"/>
    <property type="gene ID" value="LPERR11G17770"/>
</dbReference>
<sequence length="99" mass="11062">MASFSSLPGGASPNFSGSAAARRPDSFRRREWWHSSFGPPSPAAGSAVVHLLRWRTWVISLERNNRMFNNKFAMAGAVFDQIKEEVLVWKDVGVLWDPG</sequence>
<reference evidence="2 3" key="1">
    <citation type="submission" date="2012-08" db="EMBL/GenBank/DDBJ databases">
        <title>Oryza genome evolution.</title>
        <authorList>
            <person name="Wing R.A."/>
        </authorList>
    </citation>
    <scope>NUCLEOTIDE SEQUENCE</scope>
</reference>
<evidence type="ECO:0000313" key="3">
    <source>
        <dbReference type="Proteomes" id="UP000032180"/>
    </source>
</evidence>
<evidence type="ECO:0000313" key="2">
    <source>
        <dbReference type="EnsemblPlants" id="LPERR11G17770.1"/>
    </source>
</evidence>
<proteinExistence type="predicted"/>
<feature type="region of interest" description="Disordered" evidence="1">
    <location>
        <begin position="1"/>
        <end position="24"/>
    </location>
</feature>
<protein>
    <submittedName>
        <fullName evidence="2">Uncharacterized protein</fullName>
    </submittedName>
</protein>